<dbReference type="Gene3D" id="3.40.50.980">
    <property type="match status" value="2"/>
</dbReference>
<name>A0ABT3AZM6_9CYAN</name>
<accession>A0ABT3AZM6</accession>
<dbReference type="Gene3D" id="2.30.38.10">
    <property type="entry name" value="Luciferase, Domain 3"/>
    <property type="match status" value="1"/>
</dbReference>
<sequence>LGVKPEVLVGICVERSVEMVVGLLGILKAGGAYVPLDPNYPTQRLSYMLDDSGVQVLLTQQKLLSSLPSHTARVVCLDTDCLVIEEHSQENLNAGVGEDNLAYVIYTSGSTGLPKGVMNTHQGIHNRLLWMQQSYQLSSSDRVLQKTPFSFDVSVWEFFWPLLTGARIVIALPEGHKDNTYLVNLIFTQQITTIHFVPSMLQVFLLEANFENCSCLKRVFCSGEALQFELTQRFFTKLECELHNLYGPTEAAIDVSFWPCLPQGNLQIVPIGRPISNTQIYILDQDIKPVPIGVPGELYIGGAGVARGYLNRPELTTEKFIPNPFSDGKSERLYKTGDLGRYLSDGNIEFLGRIDNQVKIRGFRIELGEI</sequence>
<feature type="non-terminal residue" evidence="4">
    <location>
        <position position="1"/>
    </location>
</feature>
<evidence type="ECO:0000313" key="5">
    <source>
        <dbReference type="Proteomes" id="UP001526143"/>
    </source>
</evidence>
<dbReference type="SUPFAM" id="SSF56801">
    <property type="entry name" value="Acetyl-CoA synthetase-like"/>
    <property type="match status" value="1"/>
</dbReference>
<evidence type="ECO:0000259" key="3">
    <source>
        <dbReference type="Pfam" id="PF00501"/>
    </source>
</evidence>
<dbReference type="RefSeq" id="WP_263745585.1">
    <property type="nucleotide sequence ID" value="NZ_JAOWRF010000169.1"/>
</dbReference>
<keyword evidence="2" id="KW-0597">Phosphoprotein</keyword>
<dbReference type="Proteomes" id="UP001526143">
    <property type="component" value="Unassembled WGS sequence"/>
</dbReference>
<dbReference type="InterPro" id="IPR020845">
    <property type="entry name" value="AMP-binding_CS"/>
</dbReference>
<keyword evidence="1" id="KW-0596">Phosphopantetheine</keyword>
<evidence type="ECO:0000256" key="2">
    <source>
        <dbReference type="ARBA" id="ARBA00022553"/>
    </source>
</evidence>
<dbReference type="InterPro" id="IPR010071">
    <property type="entry name" value="AA_adenyl_dom"/>
</dbReference>
<dbReference type="InterPro" id="IPR020459">
    <property type="entry name" value="AMP-binding"/>
</dbReference>
<gene>
    <name evidence="4" type="ORF">OGM63_11055</name>
</gene>
<evidence type="ECO:0000256" key="1">
    <source>
        <dbReference type="ARBA" id="ARBA00022450"/>
    </source>
</evidence>
<dbReference type="InterPro" id="IPR000873">
    <property type="entry name" value="AMP-dep_synth/lig_dom"/>
</dbReference>
<dbReference type="PROSITE" id="PS00455">
    <property type="entry name" value="AMP_BINDING"/>
    <property type="match status" value="1"/>
</dbReference>
<dbReference type="NCBIfam" id="TIGR01733">
    <property type="entry name" value="AA-adenyl-dom"/>
    <property type="match status" value="1"/>
</dbReference>
<dbReference type="Pfam" id="PF00501">
    <property type="entry name" value="AMP-binding"/>
    <property type="match status" value="1"/>
</dbReference>
<dbReference type="PANTHER" id="PTHR44845">
    <property type="entry name" value="CARRIER DOMAIN-CONTAINING PROTEIN"/>
    <property type="match status" value="1"/>
</dbReference>
<dbReference type="EMBL" id="JAOWRF010000169">
    <property type="protein sequence ID" value="MCV3214044.1"/>
    <property type="molecule type" value="Genomic_DNA"/>
</dbReference>
<dbReference type="PRINTS" id="PR00154">
    <property type="entry name" value="AMPBINDING"/>
</dbReference>
<proteinExistence type="predicted"/>
<dbReference type="PANTHER" id="PTHR44845:SF7">
    <property type="entry name" value="PLIPASTATIN SYNTHASE SUBUNIT D"/>
    <property type="match status" value="1"/>
</dbReference>
<reference evidence="4 5" key="1">
    <citation type="submission" date="2022-10" db="EMBL/GenBank/DDBJ databases">
        <title>Identification of biosynthetic pathway for the production of the potent trypsin inhibitor radiosumin.</title>
        <authorList>
            <person name="Fewer D.P."/>
            <person name="Delbaje E."/>
            <person name="Ouyang X."/>
            <person name="Agostino P.D."/>
            <person name="Wahlsten M."/>
            <person name="Jokela J."/>
            <person name="Permi P."/>
            <person name="Haapaniemi E."/>
            <person name="Koistinen H."/>
        </authorList>
    </citation>
    <scope>NUCLEOTIDE SEQUENCE [LARGE SCALE GENOMIC DNA]</scope>
    <source>
        <strain evidence="4 5">NIES-515</strain>
    </source>
</reference>
<dbReference type="CDD" id="cd17646">
    <property type="entry name" value="A_NRPS_AB3403-like"/>
    <property type="match status" value="1"/>
</dbReference>
<organism evidence="4 5">
    <name type="scientific">Plectonema radiosum NIES-515</name>
    <dbReference type="NCBI Taxonomy" id="2986073"/>
    <lineage>
        <taxon>Bacteria</taxon>
        <taxon>Bacillati</taxon>
        <taxon>Cyanobacteriota</taxon>
        <taxon>Cyanophyceae</taxon>
        <taxon>Oscillatoriophycideae</taxon>
        <taxon>Oscillatoriales</taxon>
        <taxon>Microcoleaceae</taxon>
        <taxon>Plectonema</taxon>
    </lineage>
</organism>
<feature type="domain" description="AMP-dependent synthetase/ligase" evidence="3">
    <location>
        <begin position="1"/>
        <end position="310"/>
    </location>
</feature>
<feature type="non-terminal residue" evidence="4">
    <location>
        <position position="370"/>
    </location>
</feature>
<protein>
    <submittedName>
        <fullName evidence="4">Amino acid adenylation domain-containing protein</fullName>
    </submittedName>
</protein>
<comment type="caution">
    <text evidence="4">The sequence shown here is derived from an EMBL/GenBank/DDBJ whole genome shotgun (WGS) entry which is preliminary data.</text>
</comment>
<evidence type="ECO:0000313" key="4">
    <source>
        <dbReference type="EMBL" id="MCV3214044.1"/>
    </source>
</evidence>
<keyword evidence="5" id="KW-1185">Reference proteome</keyword>